<feature type="region of interest" description="Disordered" evidence="1">
    <location>
        <begin position="46"/>
        <end position="67"/>
    </location>
</feature>
<dbReference type="Proteomes" id="UP000268033">
    <property type="component" value="Unassembled WGS sequence"/>
</dbReference>
<evidence type="ECO:0000313" key="2">
    <source>
        <dbReference type="EMBL" id="ROQ25838.1"/>
    </source>
</evidence>
<protein>
    <submittedName>
        <fullName evidence="2">Uncharacterized protein</fullName>
    </submittedName>
</protein>
<dbReference type="EMBL" id="RJUL01000005">
    <property type="protein sequence ID" value="ROQ25838.1"/>
    <property type="molecule type" value="Genomic_DNA"/>
</dbReference>
<organism evidence="2 3">
    <name type="scientific">Gallaecimonas pentaromativorans</name>
    <dbReference type="NCBI Taxonomy" id="584787"/>
    <lineage>
        <taxon>Bacteria</taxon>
        <taxon>Pseudomonadati</taxon>
        <taxon>Pseudomonadota</taxon>
        <taxon>Gammaproteobacteria</taxon>
        <taxon>Enterobacterales</taxon>
        <taxon>Gallaecimonadaceae</taxon>
        <taxon>Gallaecimonas</taxon>
    </lineage>
</organism>
<accession>A0A3N1PDD3</accession>
<name>A0A3N1PDD3_9GAMM</name>
<reference evidence="2 3" key="1">
    <citation type="submission" date="2018-11" db="EMBL/GenBank/DDBJ databases">
        <title>Genomic Encyclopedia of Type Strains, Phase IV (KMG-IV): sequencing the most valuable type-strain genomes for metagenomic binning, comparative biology and taxonomic classification.</title>
        <authorList>
            <person name="Goeker M."/>
        </authorList>
    </citation>
    <scope>NUCLEOTIDE SEQUENCE [LARGE SCALE GENOMIC DNA]</scope>
    <source>
        <strain evidence="2 3">DSM 21945</strain>
    </source>
</reference>
<evidence type="ECO:0000313" key="3">
    <source>
        <dbReference type="Proteomes" id="UP000268033"/>
    </source>
</evidence>
<comment type="caution">
    <text evidence="2">The sequence shown here is derived from an EMBL/GenBank/DDBJ whole genome shotgun (WGS) entry which is preliminary data.</text>
</comment>
<gene>
    <name evidence="2" type="ORF">EDC28_105148</name>
</gene>
<keyword evidence="3" id="KW-1185">Reference proteome</keyword>
<proteinExistence type="predicted"/>
<dbReference type="STRING" id="584787.GCA_001247655_02897"/>
<evidence type="ECO:0000256" key="1">
    <source>
        <dbReference type="SAM" id="MobiDB-lite"/>
    </source>
</evidence>
<sequence>MQQDNIKSRQRPKVGFKKIPVVYAMLWEPGFGPHLLILKAPSPKVQPRHSFQRHGLQMVKTRSNSHE</sequence>
<dbReference type="AlphaFoldDB" id="A0A3N1PDD3"/>